<organism evidence="2 3">
    <name type="scientific">Lacinutrix gracilariae</name>
    <dbReference type="NCBI Taxonomy" id="1747198"/>
    <lineage>
        <taxon>Bacteria</taxon>
        <taxon>Pseudomonadati</taxon>
        <taxon>Bacteroidota</taxon>
        <taxon>Flavobacteriia</taxon>
        <taxon>Flavobacteriales</taxon>
        <taxon>Flavobacteriaceae</taxon>
        <taxon>Lacinutrix</taxon>
    </lineage>
</organism>
<sequence length="60" mass="6543">MNWCVLIPLLVGVICALLGYLLGKNAEAGKKPSFNVYAYKNRIAKLEADLETCKSSKAPD</sequence>
<reference evidence="3" key="1">
    <citation type="journal article" date="2019" name="Int. J. Syst. Evol. Microbiol.">
        <title>The Global Catalogue of Microorganisms (GCM) 10K type strain sequencing project: providing services to taxonomists for standard genome sequencing and annotation.</title>
        <authorList>
            <consortium name="The Broad Institute Genomics Platform"/>
            <consortium name="The Broad Institute Genome Sequencing Center for Infectious Disease"/>
            <person name="Wu L."/>
            <person name="Ma J."/>
        </authorList>
    </citation>
    <scope>NUCLEOTIDE SEQUENCE [LARGE SCALE GENOMIC DNA]</scope>
    <source>
        <strain evidence="3">KCTC 42808</strain>
    </source>
</reference>
<dbReference type="Proteomes" id="UP001597467">
    <property type="component" value="Unassembled WGS sequence"/>
</dbReference>
<accession>A0ABW5K2I8</accession>
<keyword evidence="1" id="KW-1133">Transmembrane helix</keyword>
<proteinExistence type="predicted"/>
<feature type="transmembrane region" description="Helical" evidence="1">
    <location>
        <begin position="6"/>
        <end position="23"/>
    </location>
</feature>
<protein>
    <submittedName>
        <fullName evidence="2">Uncharacterized protein</fullName>
    </submittedName>
</protein>
<dbReference type="EMBL" id="JBHULM010000011">
    <property type="protein sequence ID" value="MFD2543032.1"/>
    <property type="molecule type" value="Genomic_DNA"/>
</dbReference>
<keyword evidence="3" id="KW-1185">Reference proteome</keyword>
<evidence type="ECO:0000313" key="2">
    <source>
        <dbReference type="EMBL" id="MFD2543032.1"/>
    </source>
</evidence>
<evidence type="ECO:0000313" key="3">
    <source>
        <dbReference type="Proteomes" id="UP001597467"/>
    </source>
</evidence>
<comment type="caution">
    <text evidence="2">The sequence shown here is derived from an EMBL/GenBank/DDBJ whole genome shotgun (WGS) entry which is preliminary data.</text>
</comment>
<gene>
    <name evidence="2" type="ORF">ACFSSB_11940</name>
</gene>
<name>A0ABW5K2I8_9FLAO</name>
<keyword evidence="1" id="KW-0472">Membrane</keyword>
<evidence type="ECO:0000256" key="1">
    <source>
        <dbReference type="SAM" id="Phobius"/>
    </source>
</evidence>
<keyword evidence="1" id="KW-0812">Transmembrane</keyword>
<dbReference type="RefSeq" id="WP_379904512.1">
    <property type="nucleotide sequence ID" value="NZ_JBHULM010000011.1"/>
</dbReference>